<evidence type="ECO:0000256" key="1">
    <source>
        <dbReference type="SAM" id="Coils"/>
    </source>
</evidence>
<name>A0ABQ0M4F6_MYCCL</name>
<accession>A0ABQ0M4F6</accession>
<evidence type="ECO:0000313" key="3">
    <source>
        <dbReference type="EMBL" id="GAT57056.1"/>
    </source>
</evidence>
<evidence type="ECO:0000313" key="4">
    <source>
        <dbReference type="Proteomes" id="UP000815677"/>
    </source>
</evidence>
<gene>
    <name evidence="3" type="ORF">MCHLO_13638</name>
</gene>
<feature type="region of interest" description="Disordered" evidence="2">
    <location>
        <begin position="231"/>
        <end position="280"/>
    </location>
</feature>
<feature type="coiled-coil region" evidence="1">
    <location>
        <begin position="135"/>
        <end position="211"/>
    </location>
</feature>
<keyword evidence="1" id="KW-0175">Coiled coil</keyword>
<feature type="region of interest" description="Disordered" evidence="2">
    <location>
        <begin position="15"/>
        <end position="79"/>
    </location>
</feature>
<proteinExistence type="predicted"/>
<dbReference type="Proteomes" id="UP000815677">
    <property type="component" value="Unassembled WGS sequence"/>
</dbReference>
<feature type="compositionally biased region" description="Basic and acidic residues" evidence="2">
    <location>
        <begin position="241"/>
        <end position="253"/>
    </location>
</feature>
<protein>
    <recommendedName>
        <fullName evidence="5">GDP/GTP exchange factor Sec2 N-terminal domain-containing protein</fullName>
    </recommendedName>
</protein>
<evidence type="ECO:0008006" key="5">
    <source>
        <dbReference type="Google" id="ProtNLM"/>
    </source>
</evidence>
<sequence>MEALFAKFDFPLSYDPERDALSASHNNTKQSKKSRIHNTKANASSKVPARAHAAPKRPPVSPTSSYSKPPPPPRRPSFSTLISDLEAIRKEDVALISDLRGQLKASNQRYLAEHERLLSAHEEYSDLEQQTDMRVGKMARRNERLAEQLEAAKQLAQALETQLSTSQIELQATEMFLEIQREDRDQAEAELKTLKEGIEAREEGVRQAQERLDERGYELLQALEKSKDALLQGISGSQAGKRKEHEQLTDDSRKLKKAKTTSNLPVRSLRLRLRSEKTRS</sequence>
<evidence type="ECO:0000256" key="2">
    <source>
        <dbReference type="SAM" id="MobiDB-lite"/>
    </source>
</evidence>
<dbReference type="EMBL" id="DF849382">
    <property type="protein sequence ID" value="GAT57056.1"/>
    <property type="molecule type" value="Genomic_DNA"/>
</dbReference>
<organism evidence="3 4">
    <name type="scientific">Mycena chlorophos</name>
    <name type="common">Agaric fungus</name>
    <name type="synonym">Agaricus chlorophos</name>
    <dbReference type="NCBI Taxonomy" id="658473"/>
    <lineage>
        <taxon>Eukaryota</taxon>
        <taxon>Fungi</taxon>
        <taxon>Dikarya</taxon>
        <taxon>Basidiomycota</taxon>
        <taxon>Agaricomycotina</taxon>
        <taxon>Agaricomycetes</taxon>
        <taxon>Agaricomycetidae</taxon>
        <taxon>Agaricales</taxon>
        <taxon>Marasmiineae</taxon>
        <taxon>Mycenaceae</taxon>
        <taxon>Mycena</taxon>
    </lineage>
</organism>
<keyword evidence="4" id="KW-1185">Reference proteome</keyword>
<reference evidence="3" key="1">
    <citation type="submission" date="2014-09" db="EMBL/GenBank/DDBJ databases">
        <title>Genome sequence of the luminous mushroom Mycena chlorophos for searching fungal bioluminescence genes.</title>
        <authorList>
            <person name="Tanaka Y."/>
            <person name="Kasuga D."/>
            <person name="Oba Y."/>
            <person name="Hase S."/>
            <person name="Sato K."/>
            <person name="Oba Y."/>
            <person name="Sakakibara Y."/>
        </authorList>
    </citation>
    <scope>NUCLEOTIDE SEQUENCE</scope>
</reference>